<sequence length="235" mass="27173">MLFFYCPAALAQTQIRHNTQAKQDSVVIELPNNIKLLLITDDVTKLQQLEKMSLDSVVRDLNRQVQEATGKTPATPPDTTNKEKNKPDLRYDVSYKRKNDQLALTLGAGAGLIRSQLVPKLSPTIALKRKRMEYSITYDMNYFFERQENRQYKLYLNTFLDFGIGTKLFNRPNDVDVYQKLTIGYLIHSKGDYFGKNTFKLSYSYPITNKSIRLMPELYITNNFKSIFPGISINF</sequence>
<proteinExistence type="predicted"/>
<accession>A0A512B0Y2</accession>
<evidence type="ECO:0000256" key="1">
    <source>
        <dbReference type="SAM" id="MobiDB-lite"/>
    </source>
</evidence>
<dbReference type="AlphaFoldDB" id="A0A512B0Y2"/>
<evidence type="ECO:0000313" key="2">
    <source>
        <dbReference type="EMBL" id="GEO05620.1"/>
    </source>
</evidence>
<comment type="caution">
    <text evidence="2">The sequence shown here is derived from an EMBL/GenBank/DDBJ whole genome shotgun (WGS) entry which is preliminary data.</text>
</comment>
<keyword evidence="3" id="KW-1185">Reference proteome</keyword>
<reference evidence="2 3" key="1">
    <citation type="submission" date="2019-07" db="EMBL/GenBank/DDBJ databases">
        <title>Whole genome shotgun sequence of Adhaeribacter aerolatus NBRC 106133.</title>
        <authorList>
            <person name="Hosoyama A."/>
            <person name="Uohara A."/>
            <person name="Ohji S."/>
            <person name="Ichikawa N."/>
        </authorList>
    </citation>
    <scope>NUCLEOTIDE SEQUENCE [LARGE SCALE GENOMIC DNA]</scope>
    <source>
        <strain evidence="2 3">NBRC 106133</strain>
    </source>
</reference>
<dbReference type="EMBL" id="BJYS01000025">
    <property type="protein sequence ID" value="GEO05620.1"/>
    <property type="molecule type" value="Genomic_DNA"/>
</dbReference>
<evidence type="ECO:0000313" key="3">
    <source>
        <dbReference type="Proteomes" id="UP000321532"/>
    </source>
</evidence>
<protein>
    <recommendedName>
        <fullName evidence="4">Outer membrane protein beta-barrel domain-containing protein</fullName>
    </recommendedName>
</protein>
<organism evidence="2 3">
    <name type="scientific">Adhaeribacter aerolatus</name>
    <dbReference type="NCBI Taxonomy" id="670289"/>
    <lineage>
        <taxon>Bacteria</taxon>
        <taxon>Pseudomonadati</taxon>
        <taxon>Bacteroidota</taxon>
        <taxon>Cytophagia</taxon>
        <taxon>Cytophagales</taxon>
        <taxon>Hymenobacteraceae</taxon>
        <taxon>Adhaeribacter</taxon>
    </lineage>
</organism>
<evidence type="ECO:0008006" key="4">
    <source>
        <dbReference type="Google" id="ProtNLM"/>
    </source>
</evidence>
<dbReference type="Proteomes" id="UP000321532">
    <property type="component" value="Unassembled WGS sequence"/>
</dbReference>
<feature type="region of interest" description="Disordered" evidence="1">
    <location>
        <begin position="65"/>
        <end position="87"/>
    </location>
</feature>
<name>A0A512B0Y2_9BACT</name>
<gene>
    <name evidence="2" type="ORF">AAE02nite_32840</name>
</gene>